<evidence type="ECO:0000256" key="2">
    <source>
        <dbReference type="ARBA" id="ARBA00022692"/>
    </source>
</evidence>
<evidence type="ECO:0000256" key="1">
    <source>
        <dbReference type="ARBA" id="ARBA00004370"/>
    </source>
</evidence>
<feature type="transmembrane region" description="Helical" evidence="5">
    <location>
        <begin position="68"/>
        <end position="95"/>
    </location>
</feature>
<dbReference type="EMBL" id="BSNM01000003">
    <property type="protein sequence ID" value="GLQ29912.1"/>
    <property type="molecule type" value="Genomic_DNA"/>
</dbReference>
<proteinExistence type="predicted"/>
<accession>A0AA37S7W3</accession>
<comment type="subcellular location">
    <subcellularLocation>
        <location evidence="1">Membrane</location>
    </subcellularLocation>
</comment>
<evidence type="ECO:0000256" key="5">
    <source>
        <dbReference type="SAM" id="Phobius"/>
    </source>
</evidence>
<dbReference type="GO" id="GO:0016020">
    <property type="term" value="C:membrane"/>
    <property type="evidence" value="ECO:0007669"/>
    <property type="project" value="UniProtKB-SubCell"/>
</dbReference>
<evidence type="ECO:0000256" key="3">
    <source>
        <dbReference type="ARBA" id="ARBA00022989"/>
    </source>
</evidence>
<dbReference type="RefSeq" id="WP_284378140.1">
    <property type="nucleotide sequence ID" value="NZ_BSNM01000003.1"/>
</dbReference>
<reference evidence="6" key="1">
    <citation type="journal article" date="2014" name="Int. J. Syst. Evol. Microbiol.">
        <title>Complete genome sequence of Corynebacterium casei LMG S-19264T (=DSM 44701T), isolated from a smear-ripened cheese.</title>
        <authorList>
            <consortium name="US DOE Joint Genome Institute (JGI-PGF)"/>
            <person name="Walter F."/>
            <person name="Albersmeier A."/>
            <person name="Kalinowski J."/>
            <person name="Ruckert C."/>
        </authorList>
    </citation>
    <scope>NUCLEOTIDE SEQUENCE</scope>
    <source>
        <strain evidence="6">NBRC 110071</strain>
    </source>
</reference>
<protein>
    <submittedName>
        <fullName evidence="6">Membrane protein</fullName>
    </submittedName>
</protein>
<keyword evidence="3 5" id="KW-1133">Transmembrane helix</keyword>
<gene>
    <name evidence="6" type="ORF">GCM10007876_03900</name>
</gene>
<keyword evidence="2 5" id="KW-0812">Transmembrane</keyword>
<dbReference type="InterPro" id="IPR001129">
    <property type="entry name" value="Membr-assoc_MAPEG"/>
</dbReference>
<comment type="caution">
    <text evidence="6">The sequence shown here is derived from an EMBL/GenBank/DDBJ whole genome shotgun (WGS) entry which is preliminary data.</text>
</comment>
<organism evidence="6 7">
    <name type="scientific">Litoribrevibacter albus</name>
    <dbReference type="NCBI Taxonomy" id="1473156"/>
    <lineage>
        <taxon>Bacteria</taxon>
        <taxon>Pseudomonadati</taxon>
        <taxon>Pseudomonadota</taxon>
        <taxon>Gammaproteobacteria</taxon>
        <taxon>Oceanospirillales</taxon>
        <taxon>Oceanospirillaceae</taxon>
        <taxon>Litoribrevibacter</taxon>
    </lineage>
</organism>
<keyword evidence="4 5" id="KW-0472">Membrane</keyword>
<evidence type="ECO:0000256" key="4">
    <source>
        <dbReference type="ARBA" id="ARBA00023136"/>
    </source>
</evidence>
<feature type="transmembrane region" description="Helical" evidence="5">
    <location>
        <begin position="6"/>
        <end position="24"/>
    </location>
</feature>
<feature type="transmembrane region" description="Helical" evidence="5">
    <location>
        <begin position="115"/>
        <end position="136"/>
    </location>
</feature>
<evidence type="ECO:0000313" key="6">
    <source>
        <dbReference type="EMBL" id="GLQ29912.1"/>
    </source>
</evidence>
<dbReference type="SUPFAM" id="SSF161084">
    <property type="entry name" value="MAPEG domain-like"/>
    <property type="match status" value="1"/>
</dbReference>
<sequence>MESSSIFLPVLGQIFLTLIAYIVLLRRKATAVKQGSVDRQKTALDNRQWPESVVKASNNIANQFETPVLFYVLCILSYLIQAVTEWLVIVAWIYVASRYIHSYVHMTSNYVPYRMKIFALGVLILLGMLVYLAYCLI</sequence>
<dbReference type="Gene3D" id="1.20.120.550">
    <property type="entry name" value="Membrane associated eicosanoid/glutathione metabolism-like domain"/>
    <property type="match status" value="1"/>
</dbReference>
<dbReference type="InterPro" id="IPR023352">
    <property type="entry name" value="MAPEG-like_dom_sf"/>
</dbReference>
<dbReference type="Pfam" id="PF01124">
    <property type="entry name" value="MAPEG"/>
    <property type="match status" value="1"/>
</dbReference>
<dbReference type="Proteomes" id="UP001161389">
    <property type="component" value="Unassembled WGS sequence"/>
</dbReference>
<keyword evidence="7" id="KW-1185">Reference proteome</keyword>
<reference evidence="6" key="2">
    <citation type="submission" date="2023-01" db="EMBL/GenBank/DDBJ databases">
        <title>Draft genome sequence of Litoribrevibacter albus strain NBRC 110071.</title>
        <authorList>
            <person name="Sun Q."/>
            <person name="Mori K."/>
        </authorList>
    </citation>
    <scope>NUCLEOTIDE SEQUENCE</scope>
    <source>
        <strain evidence="6">NBRC 110071</strain>
    </source>
</reference>
<evidence type="ECO:0000313" key="7">
    <source>
        <dbReference type="Proteomes" id="UP001161389"/>
    </source>
</evidence>
<dbReference type="AlphaFoldDB" id="A0AA37S7W3"/>
<name>A0AA37S7W3_9GAMM</name>